<feature type="region of interest" description="Disordered" evidence="6">
    <location>
        <begin position="1"/>
        <end position="20"/>
    </location>
</feature>
<dbReference type="EMBL" id="CM026432">
    <property type="protein sequence ID" value="KAG0556509.1"/>
    <property type="molecule type" value="Genomic_DNA"/>
</dbReference>
<proteinExistence type="predicted"/>
<dbReference type="Proteomes" id="UP000822688">
    <property type="component" value="Chromosome 11"/>
</dbReference>
<dbReference type="InterPro" id="IPR015943">
    <property type="entry name" value="WD40/YVTN_repeat-like_dom_sf"/>
</dbReference>
<accession>A0A8T0GEG0</accession>
<evidence type="ECO:0000256" key="4">
    <source>
        <dbReference type="ARBA" id="ARBA00023204"/>
    </source>
</evidence>
<dbReference type="InterPro" id="IPR042238">
    <property type="entry name" value="Rad28/ERCC8/Ckn1/ATCSA-1"/>
</dbReference>
<keyword evidence="4" id="KW-0234">DNA repair</keyword>
<dbReference type="AlphaFoldDB" id="A0A8T0GEG0"/>
<feature type="region of interest" description="Disordered" evidence="6">
    <location>
        <begin position="236"/>
        <end position="309"/>
    </location>
</feature>
<dbReference type="FunFam" id="2.130.10.10:FF:001188">
    <property type="entry name" value="Transducin/WD40 repeat-like superfamily protein"/>
    <property type="match status" value="1"/>
</dbReference>
<dbReference type="GO" id="GO:0043161">
    <property type="term" value="P:proteasome-mediated ubiquitin-dependent protein catabolic process"/>
    <property type="evidence" value="ECO:0007669"/>
    <property type="project" value="TreeGrafter"/>
</dbReference>
<dbReference type="Gene3D" id="2.130.10.10">
    <property type="entry name" value="YVTN repeat-like/Quinoprotein amine dehydrogenase"/>
    <property type="match status" value="1"/>
</dbReference>
<dbReference type="OrthoDB" id="361494at2759"/>
<feature type="repeat" description="WD" evidence="5">
    <location>
        <begin position="306"/>
        <end position="347"/>
    </location>
</feature>
<dbReference type="InterPro" id="IPR001680">
    <property type="entry name" value="WD40_rpt"/>
</dbReference>
<evidence type="ECO:0008006" key="9">
    <source>
        <dbReference type="Google" id="ProtNLM"/>
    </source>
</evidence>
<dbReference type="InterPro" id="IPR020472">
    <property type="entry name" value="WD40_PAC1"/>
</dbReference>
<feature type="compositionally biased region" description="Polar residues" evidence="6">
    <location>
        <begin position="241"/>
        <end position="267"/>
    </location>
</feature>
<keyword evidence="1 5" id="KW-0853">WD repeat</keyword>
<gene>
    <name evidence="7" type="ORF">KC19_11G059000</name>
</gene>
<evidence type="ECO:0000256" key="1">
    <source>
        <dbReference type="ARBA" id="ARBA00022574"/>
    </source>
</evidence>
<keyword evidence="8" id="KW-1185">Reference proteome</keyword>
<dbReference type="GO" id="GO:0000209">
    <property type="term" value="P:protein polyubiquitination"/>
    <property type="evidence" value="ECO:0007669"/>
    <property type="project" value="TreeGrafter"/>
</dbReference>
<organism evidence="7 8">
    <name type="scientific">Ceratodon purpureus</name>
    <name type="common">Fire moss</name>
    <name type="synonym">Dicranum purpureum</name>
    <dbReference type="NCBI Taxonomy" id="3225"/>
    <lineage>
        <taxon>Eukaryota</taxon>
        <taxon>Viridiplantae</taxon>
        <taxon>Streptophyta</taxon>
        <taxon>Embryophyta</taxon>
        <taxon>Bryophyta</taxon>
        <taxon>Bryophytina</taxon>
        <taxon>Bryopsida</taxon>
        <taxon>Dicranidae</taxon>
        <taxon>Pseudoditrichales</taxon>
        <taxon>Ditrichaceae</taxon>
        <taxon>Ceratodon</taxon>
    </lineage>
</organism>
<dbReference type="PANTHER" id="PTHR46202:SF1">
    <property type="entry name" value="DNA EXCISION REPAIR PROTEIN ERCC-8"/>
    <property type="match status" value="1"/>
</dbReference>
<feature type="region of interest" description="Disordered" evidence="6">
    <location>
        <begin position="432"/>
        <end position="459"/>
    </location>
</feature>
<evidence type="ECO:0000256" key="6">
    <source>
        <dbReference type="SAM" id="MobiDB-lite"/>
    </source>
</evidence>
<keyword evidence="3" id="KW-0227">DNA damage</keyword>
<evidence type="ECO:0000256" key="5">
    <source>
        <dbReference type="PROSITE-ProRule" id="PRU00221"/>
    </source>
</evidence>
<dbReference type="GO" id="GO:0006283">
    <property type="term" value="P:transcription-coupled nucleotide-excision repair"/>
    <property type="evidence" value="ECO:0007669"/>
    <property type="project" value="InterPro"/>
</dbReference>
<name>A0A8T0GEG0_CERPU</name>
<dbReference type="PROSITE" id="PS00678">
    <property type="entry name" value="WD_REPEATS_1"/>
    <property type="match status" value="2"/>
</dbReference>
<dbReference type="PRINTS" id="PR00320">
    <property type="entry name" value="GPROTEINBRPT"/>
</dbReference>
<evidence type="ECO:0000313" key="8">
    <source>
        <dbReference type="Proteomes" id="UP000822688"/>
    </source>
</evidence>
<dbReference type="SMART" id="SM00320">
    <property type="entry name" value="WD40"/>
    <property type="match status" value="6"/>
</dbReference>
<dbReference type="PROSITE" id="PS50082">
    <property type="entry name" value="WD_REPEATS_2"/>
    <property type="match status" value="4"/>
</dbReference>
<dbReference type="InterPro" id="IPR036322">
    <property type="entry name" value="WD40_repeat_dom_sf"/>
</dbReference>
<dbReference type="GO" id="GO:0000109">
    <property type="term" value="C:nucleotide-excision repair complex"/>
    <property type="evidence" value="ECO:0007669"/>
    <property type="project" value="TreeGrafter"/>
</dbReference>
<dbReference type="FunFam" id="2.130.10.10:FF:001356">
    <property type="entry name" value="Excision repair cross-complementation group 8"/>
    <property type="match status" value="1"/>
</dbReference>
<protein>
    <recommendedName>
        <fullName evidence="9">DNA excision repair protein ERCC-8</fullName>
    </recommendedName>
</protein>
<dbReference type="GO" id="GO:0031464">
    <property type="term" value="C:Cul4A-RING E3 ubiquitin ligase complex"/>
    <property type="evidence" value="ECO:0007669"/>
    <property type="project" value="TreeGrafter"/>
</dbReference>
<evidence type="ECO:0000256" key="2">
    <source>
        <dbReference type="ARBA" id="ARBA00022737"/>
    </source>
</evidence>
<keyword evidence="2" id="KW-0677">Repeat</keyword>
<feature type="repeat" description="WD" evidence="5">
    <location>
        <begin position="99"/>
        <end position="141"/>
    </location>
</feature>
<dbReference type="PANTHER" id="PTHR46202">
    <property type="entry name" value="DNA EXCISION REPAIR PROTEIN ERCC-8"/>
    <property type="match status" value="1"/>
</dbReference>
<sequence length="459" mass="50376">MLRQLRRREVGADNPRSLSTHVRGERVRQINLSGHKEVVSAHHSGINSLQVDCTEARYLLAGAADGSVGVYDTQQPTFVDSALHVAKHEALFTVDKSVHLGHIFSVSSVQWYPVDTGLFVTGSYDKNINLWDTNTHQVELQFKMPGKVYAIAMSAMATTHMLVAAGTEDVRVRLCDLATGACTHTLSGHRDGVWALQWSASSEWILYSGGCDGAIRFWDIRRAGCFQVLDHNRSQIEKRPSVTNSASQRQEMATATMGSSSKVGSQQREAKRAKLSKGSLALKNARAKESAVQRQHPGMMSANDRSTAHNGSVTALQTSDDGLHLFSAGTDSRVRLWDIESGCNTLVNYEATRIRAHQGTQLAVSMDSSLLFVASAHSVQTYDIWSGRMHSKLVGHYDNVNCCAFLPEDQELYTGSSDRQILVWSPPKALPIDDEEEVEEEGLKTGGTTVTADEDAWSD</sequence>
<evidence type="ECO:0000256" key="3">
    <source>
        <dbReference type="ARBA" id="ARBA00022763"/>
    </source>
</evidence>
<reference evidence="7 8" key="1">
    <citation type="submission" date="2020-06" db="EMBL/GenBank/DDBJ databases">
        <title>WGS assembly of Ceratodon purpureus strain R40.</title>
        <authorList>
            <person name="Carey S.B."/>
            <person name="Jenkins J."/>
            <person name="Shu S."/>
            <person name="Lovell J.T."/>
            <person name="Sreedasyam A."/>
            <person name="Maumus F."/>
            <person name="Tiley G.P."/>
            <person name="Fernandez-Pozo N."/>
            <person name="Barry K."/>
            <person name="Chen C."/>
            <person name="Wang M."/>
            <person name="Lipzen A."/>
            <person name="Daum C."/>
            <person name="Saski C.A."/>
            <person name="Payton A.C."/>
            <person name="Mcbreen J.C."/>
            <person name="Conrad R.E."/>
            <person name="Kollar L.M."/>
            <person name="Olsson S."/>
            <person name="Huttunen S."/>
            <person name="Landis J.B."/>
            <person name="Wickett N.J."/>
            <person name="Johnson M.G."/>
            <person name="Rensing S.A."/>
            <person name="Grimwood J."/>
            <person name="Schmutz J."/>
            <person name="Mcdaniel S.F."/>
        </authorList>
    </citation>
    <scope>NUCLEOTIDE SEQUENCE [LARGE SCALE GENOMIC DNA]</scope>
    <source>
        <strain evidence="7 8">R40</strain>
    </source>
</reference>
<feature type="repeat" description="WD" evidence="5">
    <location>
        <begin position="393"/>
        <end position="425"/>
    </location>
</feature>
<comment type="caution">
    <text evidence="7">The sequence shown here is derived from an EMBL/GenBank/DDBJ whole genome shotgun (WGS) entry which is preliminary data.</text>
</comment>
<evidence type="ECO:0000313" key="7">
    <source>
        <dbReference type="EMBL" id="KAG0556509.1"/>
    </source>
</evidence>
<dbReference type="PROSITE" id="PS50294">
    <property type="entry name" value="WD_REPEATS_REGION"/>
    <property type="match status" value="4"/>
</dbReference>
<dbReference type="Pfam" id="PF00400">
    <property type="entry name" value="WD40"/>
    <property type="match status" value="4"/>
</dbReference>
<dbReference type="InterPro" id="IPR019775">
    <property type="entry name" value="WD40_repeat_CS"/>
</dbReference>
<dbReference type="SUPFAM" id="SSF50978">
    <property type="entry name" value="WD40 repeat-like"/>
    <property type="match status" value="1"/>
</dbReference>
<feature type="repeat" description="WD" evidence="5">
    <location>
        <begin position="186"/>
        <end position="228"/>
    </location>
</feature>